<dbReference type="SFLD" id="SFLDG00180">
    <property type="entry name" value="muconate_cycloisomerase"/>
    <property type="match status" value="1"/>
</dbReference>
<dbReference type="Pfam" id="PF13378">
    <property type="entry name" value="MR_MLE_C"/>
    <property type="match status" value="1"/>
</dbReference>
<dbReference type="PANTHER" id="PTHR48073">
    <property type="entry name" value="O-SUCCINYLBENZOATE SYNTHASE-RELATED"/>
    <property type="match status" value="1"/>
</dbReference>
<dbReference type="SFLD" id="SFLDF00009">
    <property type="entry name" value="o-succinylbenzoate_synthase"/>
    <property type="match status" value="1"/>
</dbReference>
<sequence>MPWQYRICPRTLHFKEPAGTSRGVYTTRDVWYIVLFNRTKRCFGVGECAPLPDLSCDAGPDYEKRLDEVCQTFVKSGDIHSVPEDCPSMRFGLETALLHARAESVRFFRTPFSRGSEDLAINGLVWMGDRDTMKARIETKLAQGFRCIKCKIGGIDFESELELLASIRERFPDPAELELRLDANGAFSVEEAPARLEALAKFAPHSIEQPIRQGQWEAMAELCRTSPIPIALDEELINVPKVRKADLMDCIRPQYLVLKPSLHGGLRGCEQWMDQAASHECGCWVTSALESNIGLNAIAQWCGTKHWDLAQGLGTGQLFTDNCEIMPLRLQGSGLHCDPEAPEPDLLAWLGINTPLF</sequence>
<dbReference type="InterPro" id="IPR036849">
    <property type="entry name" value="Enolase-like_C_sf"/>
</dbReference>
<dbReference type="EMBL" id="DXHV01000086">
    <property type="protein sequence ID" value="HIW01688.1"/>
    <property type="molecule type" value="Genomic_DNA"/>
</dbReference>
<dbReference type="Gene3D" id="3.30.390.10">
    <property type="entry name" value="Enolase-like, N-terminal domain"/>
    <property type="match status" value="1"/>
</dbReference>
<evidence type="ECO:0000313" key="5">
    <source>
        <dbReference type="EMBL" id="HIW01688.1"/>
    </source>
</evidence>
<dbReference type="InterPro" id="IPR029065">
    <property type="entry name" value="Enolase_C-like"/>
</dbReference>
<reference evidence="5" key="1">
    <citation type="journal article" date="2021" name="PeerJ">
        <title>Extensive microbial diversity within the chicken gut microbiome revealed by metagenomics and culture.</title>
        <authorList>
            <person name="Gilroy R."/>
            <person name="Ravi A."/>
            <person name="Getino M."/>
            <person name="Pursley I."/>
            <person name="Horton D.L."/>
            <person name="Alikhan N.F."/>
            <person name="Baker D."/>
            <person name="Gharbi K."/>
            <person name="Hall N."/>
            <person name="Watson M."/>
            <person name="Adriaenssens E.M."/>
            <person name="Foster-Nyarko E."/>
            <person name="Jarju S."/>
            <person name="Secka A."/>
            <person name="Antonio M."/>
            <person name="Oren A."/>
            <person name="Chaudhuri R.R."/>
            <person name="La Ragione R."/>
            <person name="Hildebrand F."/>
            <person name="Pallen M.J."/>
        </authorList>
    </citation>
    <scope>NUCLEOTIDE SEQUENCE</scope>
    <source>
        <strain evidence="5">ChiHecec2B26-446</strain>
    </source>
</reference>
<evidence type="ECO:0000256" key="3">
    <source>
        <dbReference type="ARBA" id="ARBA00023239"/>
    </source>
</evidence>
<dbReference type="Gene3D" id="3.20.20.120">
    <property type="entry name" value="Enolase-like C-terminal domain"/>
    <property type="match status" value="1"/>
</dbReference>
<dbReference type="CDD" id="cd03320">
    <property type="entry name" value="OSBS"/>
    <property type="match status" value="1"/>
</dbReference>
<protein>
    <submittedName>
        <fullName evidence="5">O-succinylbenzoate synthase</fullName>
    </submittedName>
</protein>
<keyword evidence="1" id="KW-0479">Metal-binding</keyword>
<dbReference type="InterPro" id="IPR018110">
    <property type="entry name" value="Mandel_Rmase/mucon_lact_enz_CS"/>
</dbReference>
<dbReference type="GO" id="GO:0009063">
    <property type="term" value="P:amino acid catabolic process"/>
    <property type="evidence" value="ECO:0007669"/>
    <property type="project" value="InterPro"/>
</dbReference>
<evidence type="ECO:0000313" key="6">
    <source>
        <dbReference type="Proteomes" id="UP000886752"/>
    </source>
</evidence>
<organism evidence="5 6">
    <name type="scientific">Candidatus Desulfovibrio intestinipullorum</name>
    <dbReference type="NCBI Taxonomy" id="2838536"/>
    <lineage>
        <taxon>Bacteria</taxon>
        <taxon>Pseudomonadati</taxon>
        <taxon>Thermodesulfobacteriota</taxon>
        <taxon>Desulfovibrionia</taxon>
        <taxon>Desulfovibrionales</taxon>
        <taxon>Desulfovibrionaceae</taxon>
        <taxon>Desulfovibrio</taxon>
    </lineage>
</organism>
<dbReference type="GO" id="GO:0046872">
    <property type="term" value="F:metal ion binding"/>
    <property type="evidence" value="ECO:0007669"/>
    <property type="project" value="UniProtKB-KW"/>
</dbReference>
<dbReference type="PANTHER" id="PTHR48073:SF2">
    <property type="entry name" value="O-SUCCINYLBENZOATE SYNTHASE"/>
    <property type="match status" value="1"/>
</dbReference>
<comment type="caution">
    <text evidence="5">The sequence shown here is derived from an EMBL/GenBank/DDBJ whole genome shotgun (WGS) entry which is preliminary data.</text>
</comment>
<dbReference type="SUPFAM" id="SSF51604">
    <property type="entry name" value="Enolase C-terminal domain-like"/>
    <property type="match status" value="1"/>
</dbReference>
<dbReference type="SMART" id="SM00922">
    <property type="entry name" value="MR_MLE"/>
    <property type="match status" value="1"/>
</dbReference>
<evidence type="ECO:0000259" key="4">
    <source>
        <dbReference type="SMART" id="SM00922"/>
    </source>
</evidence>
<gene>
    <name evidence="5" type="ORF">H9894_10965</name>
</gene>
<dbReference type="AlphaFoldDB" id="A0A9D1PYM0"/>
<name>A0A9D1PYM0_9BACT</name>
<dbReference type="InterPro" id="IPR029017">
    <property type="entry name" value="Enolase-like_N"/>
</dbReference>
<dbReference type="SUPFAM" id="SSF54826">
    <property type="entry name" value="Enolase N-terminal domain-like"/>
    <property type="match status" value="1"/>
</dbReference>
<accession>A0A9D1PYM0</accession>
<evidence type="ECO:0000256" key="2">
    <source>
        <dbReference type="ARBA" id="ARBA00022842"/>
    </source>
</evidence>
<proteinExistence type="predicted"/>
<dbReference type="Pfam" id="PF21508">
    <property type="entry name" value="MenC_N"/>
    <property type="match status" value="1"/>
</dbReference>
<dbReference type="PROSITE" id="PS00909">
    <property type="entry name" value="MR_MLE_2"/>
    <property type="match status" value="1"/>
</dbReference>
<keyword evidence="3" id="KW-0456">Lyase</keyword>
<keyword evidence="2" id="KW-0460">Magnesium</keyword>
<dbReference type="Proteomes" id="UP000886752">
    <property type="component" value="Unassembled WGS sequence"/>
</dbReference>
<dbReference type="InterPro" id="IPR041338">
    <property type="entry name" value="OSBS_N"/>
</dbReference>
<dbReference type="SFLD" id="SFLDS00001">
    <property type="entry name" value="Enolase"/>
    <property type="match status" value="1"/>
</dbReference>
<reference evidence="5" key="2">
    <citation type="submission" date="2021-04" db="EMBL/GenBank/DDBJ databases">
        <authorList>
            <person name="Gilroy R."/>
        </authorList>
    </citation>
    <scope>NUCLEOTIDE SEQUENCE</scope>
    <source>
        <strain evidence="5">ChiHecec2B26-446</strain>
    </source>
</reference>
<dbReference type="GO" id="GO:0016829">
    <property type="term" value="F:lyase activity"/>
    <property type="evidence" value="ECO:0007669"/>
    <property type="project" value="UniProtKB-KW"/>
</dbReference>
<feature type="domain" description="Mandelate racemase/muconate lactonizing enzyme C-terminal" evidence="4">
    <location>
        <begin position="130"/>
        <end position="229"/>
    </location>
</feature>
<evidence type="ECO:0000256" key="1">
    <source>
        <dbReference type="ARBA" id="ARBA00022723"/>
    </source>
</evidence>
<dbReference type="InterPro" id="IPR013342">
    <property type="entry name" value="Mandelate_racemase_C"/>
</dbReference>